<proteinExistence type="predicted"/>
<keyword evidence="3" id="KW-1185">Reference proteome</keyword>
<dbReference type="RefSeq" id="WP_091561190.1">
    <property type="nucleotide sequence ID" value="NZ_FNPH01000011.1"/>
</dbReference>
<evidence type="ECO:0000259" key="1">
    <source>
        <dbReference type="PROSITE" id="PS51819"/>
    </source>
</evidence>
<dbReference type="EMBL" id="FNPH01000011">
    <property type="protein sequence ID" value="SDZ36478.1"/>
    <property type="molecule type" value="Genomic_DNA"/>
</dbReference>
<dbReference type="InterPro" id="IPR004360">
    <property type="entry name" value="Glyas_Fos-R_dOase_dom"/>
</dbReference>
<dbReference type="InterPro" id="IPR037523">
    <property type="entry name" value="VOC_core"/>
</dbReference>
<sequence>MADSSAPNVPSWVDVGTPDLADATRFYTTLFGWAARVSPQPEAGGYTIFTKDEKVVAGAGPPFSEAQRPAWATYVTTDNAHDAARRVEAAGGTVLMPPFDVLDQGRMAVFTDPAGAPISVWQPIEMGGAELFNVPGALCWNELTTRDPEGAKAFYGAVFGWGVKDNAFGPVTYTEWLLNGRSVAGMMPMAGEQWPPDMPPHWMVYFAVNDCDATAARAAELGGTVSVAPTDIPQGRIAVLTDPQGAVFSVIRMAQT</sequence>
<dbReference type="PANTHER" id="PTHR33993:SF14">
    <property type="entry name" value="GB|AAF24581.1"/>
    <property type="match status" value="1"/>
</dbReference>
<accession>A0A1H3SFJ8</accession>
<evidence type="ECO:0000313" key="3">
    <source>
        <dbReference type="Proteomes" id="UP000242415"/>
    </source>
</evidence>
<evidence type="ECO:0000313" key="2">
    <source>
        <dbReference type="EMBL" id="SDZ36478.1"/>
    </source>
</evidence>
<dbReference type="Pfam" id="PF00903">
    <property type="entry name" value="Glyoxalase"/>
    <property type="match status" value="2"/>
</dbReference>
<dbReference type="PANTHER" id="PTHR33993">
    <property type="entry name" value="GLYOXALASE-RELATED"/>
    <property type="match status" value="1"/>
</dbReference>
<dbReference type="PROSITE" id="PS51819">
    <property type="entry name" value="VOC"/>
    <property type="match status" value="2"/>
</dbReference>
<reference evidence="3" key="1">
    <citation type="submission" date="2016-10" db="EMBL/GenBank/DDBJ databases">
        <authorList>
            <person name="Varghese N."/>
            <person name="Submissions S."/>
        </authorList>
    </citation>
    <scope>NUCLEOTIDE SEQUENCE [LARGE SCALE GENOMIC DNA]</scope>
    <source>
        <strain evidence="3">DSM 45245</strain>
    </source>
</reference>
<dbReference type="AlphaFoldDB" id="A0A1H3SFJ8"/>
<dbReference type="InterPro" id="IPR029068">
    <property type="entry name" value="Glyas_Bleomycin-R_OHBP_Dase"/>
</dbReference>
<name>A0A1H3SFJ8_9ACTN</name>
<dbReference type="OrthoDB" id="9793039at2"/>
<dbReference type="STRING" id="405436.SAMN05444365_11196"/>
<dbReference type="Proteomes" id="UP000242415">
    <property type="component" value="Unassembled WGS sequence"/>
</dbReference>
<feature type="domain" description="VOC" evidence="1">
    <location>
        <begin position="9"/>
        <end position="123"/>
    </location>
</feature>
<dbReference type="CDD" id="cd07247">
    <property type="entry name" value="SgaA_N_like"/>
    <property type="match status" value="2"/>
</dbReference>
<organism evidence="2 3">
    <name type="scientific">Micromonospora pattaloongensis</name>
    <dbReference type="NCBI Taxonomy" id="405436"/>
    <lineage>
        <taxon>Bacteria</taxon>
        <taxon>Bacillati</taxon>
        <taxon>Actinomycetota</taxon>
        <taxon>Actinomycetes</taxon>
        <taxon>Micromonosporales</taxon>
        <taxon>Micromonosporaceae</taxon>
        <taxon>Micromonospora</taxon>
    </lineage>
</organism>
<dbReference type="Gene3D" id="3.10.180.10">
    <property type="entry name" value="2,3-Dihydroxybiphenyl 1,2-Dioxygenase, domain 1"/>
    <property type="match status" value="2"/>
</dbReference>
<dbReference type="InterPro" id="IPR052164">
    <property type="entry name" value="Anthracycline_SecMetBiosynth"/>
</dbReference>
<protein>
    <recommendedName>
        <fullName evidence="1">VOC domain-containing protein</fullName>
    </recommendedName>
</protein>
<gene>
    <name evidence="2" type="ORF">SAMN05444365_11196</name>
</gene>
<feature type="domain" description="VOC" evidence="1">
    <location>
        <begin position="137"/>
        <end position="253"/>
    </location>
</feature>
<dbReference type="SUPFAM" id="SSF54593">
    <property type="entry name" value="Glyoxalase/Bleomycin resistance protein/Dihydroxybiphenyl dioxygenase"/>
    <property type="match status" value="2"/>
</dbReference>